<keyword evidence="9 12" id="KW-0521">NADP</keyword>
<dbReference type="InterPro" id="IPR004794">
    <property type="entry name" value="Eubact_RibD"/>
</dbReference>
<comment type="cofactor">
    <cofactor evidence="12">
        <name>Zn(2+)</name>
        <dbReference type="ChEBI" id="CHEBI:29105"/>
    </cofactor>
    <text evidence="12">Binds 1 zinc ion.</text>
</comment>
<keyword evidence="12" id="KW-0378">Hydrolase</keyword>
<keyword evidence="8 12" id="KW-0862">Zinc</keyword>
<dbReference type="InterPro" id="IPR002734">
    <property type="entry name" value="RibDG_C"/>
</dbReference>
<keyword evidence="7 12" id="KW-0479">Metal-binding</keyword>
<dbReference type="EC" id="3.5.4.26" evidence="12"/>
<keyword evidence="6 12" id="KW-0686">Riboflavin biosynthesis</keyword>
<evidence type="ECO:0000256" key="12">
    <source>
        <dbReference type="PIRNR" id="PIRNR006769"/>
    </source>
</evidence>
<evidence type="ECO:0000256" key="2">
    <source>
        <dbReference type="ARBA" id="ARBA00004882"/>
    </source>
</evidence>
<comment type="pathway">
    <text evidence="2 12">Cofactor biosynthesis; riboflavin biosynthesis; 5-amino-6-(D-ribitylamino)uracil from GTP: step 2/4.</text>
</comment>
<dbReference type="GeneID" id="86155434"/>
<evidence type="ECO:0000256" key="4">
    <source>
        <dbReference type="ARBA" id="ARBA00005259"/>
    </source>
</evidence>
<dbReference type="EMBL" id="CABFKI010000005">
    <property type="protein sequence ID" value="VTU07661.1"/>
    <property type="molecule type" value="Genomic_DNA"/>
</dbReference>
<evidence type="ECO:0000256" key="1">
    <source>
        <dbReference type="ARBA" id="ARBA00002151"/>
    </source>
</evidence>
<dbReference type="InterPro" id="IPR002125">
    <property type="entry name" value="CMP_dCMP_dom"/>
</dbReference>
<dbReference type="InterPro" id="IPR016192">
    <property type="entry name" value="APOBEC/CMP_deaminase_Zn-bd"/>
</dbReference>
<dbReference type="NCBIfam" id="TIGR00326">
    <property type="entry name" value="eubact_ribD"/>
    <property type="match status" value="1"/>
</dbReference>
<evidence type="ECO:0000256" key="7">
    <source>
        <dbReference type="ARBA" id="ARBA00022723"/>
    </source>
</evidence>
<evidence type="ECO:0000259" key="13">
    <source>
        <dbReference type="PROSITE" id="PS51747"/>
    </source>
</evidence>
<evidence type="ECO:0000256" key="9">
    <source>
        <dbReference type="ARBA" id="ARBA00022857"/>
    </source>
</evidence>
<evidence type="ECO:0000256" key="5">
    <source>
        <dbReference type="ARBA" id="ARBA00007417"/>
    </source>
</evidence>
<evidence type="ECO:0000256" key="6">
    <source>
        <dbReference type="ARBA" id="ARBA00022619"/>
    </source>
</evidence>
<comment type="function">
    <text evidence="1 12">Converts 2,5-diamino-6-(ribosylamino)-4(3h)-pyrimidinone 5'-phosphate into 5-amino-6-(ribosylamino)-2,4(1h,3h)-pyrimidinedione 5'-phosphate.</text>
</comment>
<dbReference type="GO" id="GO:0008703">
    <property type="term" value="F:5-amino-6-(5-phosphoribosylamino)uracil reductase activity"/>
    <property type="evidence" value="ECO:0007669"/>
    <property type="project" value="UniProtKB-EC"/>
</dbReference>
<evidence type="ECO:0000256" key="3">
    <source>
        <dbReference type="ARBA" id="ARBA00004910"/>
    </source>
</evidence>
<comment type="catalytic activity">
    <reaction evidence="12">
        <text>2,5-diamino-6-hydroxy-4-(5-phosphoribosylamino)-pyrimidine + H2O + H(+) = 5-amino-6-(5-phospho-D-ribosylamino)uracil + NH4(+)</text>
        <dbReference type="Rhea" id="RHEA:21868"/>
        <dbReference type="ChEBI" id="CHEBI:15377"/>
        <dbReference type="ChEBI" id="CHEBI:15378"/>
        <dbReference type="ChEBI" id="CHEBI:28938"/>
        <dbReference type="ChEBI" id="CHEBI:58453"/>
        <dbReference type="ChEBI" id="CHEBI:58614"/>
        <dbReference type="EC" id="3.5.4.26"/>
    </reaction>
</comment>
<comment type="catalytic activity">
    <reaction evidence="12">
        <text>5-amino-6-(5-phospho-D-ribitylamino)uracil + NADP(+) = 5-amino-6-(5-phospho-D-ribosylamino)uracil + NADPH + H(+)</text>
        <dbReference type="Rhea" id="RHEA:17845"/>
        <dbReference type="ChEBI" id="CHEBI:15378"/>
        <dbReference type="ChEBI" id="CHEBI:57783"/>
        <dbReference type="ChEBI" id="CHEBI:58349"/>
        <dbReference type="ChEBI" id="CHEBI:58421"/>
        <dbReference type="ChEBI" id="CHEBI:58453"/>
        <dbReference type="EC" id="1.1.1.193"/>
    </reaction>
</comment>
<keyword evidence="10 12" id="KW-0560">Oxidoreductase</keyword>
<comment type="similarity">
    <text evidence="5 12">In the C-terminal section; belongs to the HTP reductase family.</text>
</comment>
<evidence type="ECO:0000313" key="14">
    <source>
        <dbReference type="EMBL" id="VTU07661.1"/>
    </source>
</evidence>
<dbReference type="InterPro" id="IPR011549">
    <property type="entry name" value="RibD_C"/>
</dbReference>
<dbReference type="InterPro" id="IPR024072">
    <property type="entry name" value="DHFR-like_dom_sf"/>
</dbReference>
<dbReference type="NCBIfam" id="NF008052">
    <property type="entry name" value="PRK10786.1"/>
    <property type="match status" value="1"/>
</dbReference>
<dbReference type="PROSITE" id="PS51747">
    <property type="entry name" value="CYT_DCMP_DEAMINASES_2"/>
    <property type="match status" value="1"/>
</dbReference>
<dbReference type="EC" id="1.1.1.193" evidence="12"/>
<dbReference type="CDD" id="cd01284">
    <property type="entry name" value="Riboflavin_deaminase-reductase"/>
    <property type="match status" value="1"/>
</dbReference>
<accession>A0ABY6TJA6</accession>
<dbReference type="InterPro" id="IPR016193">
    <property type="entry name" value="Cytidine_deaminase-like"/>
</dbReference>
<comment type="caution">
    <text evidence="14">The sequence shown here is derived from an EMBL/GenBank/DDBJ whole genome shotgun (WGS) entry which is preliminary data.</text>
</comment>
<comment type="similarity">
    <text evidence="4 12">In the N-terminal section; belongs to the cytidine and deoxycytidylate deaminase family.</text>
</comment>
<proteinExistence type="inferred from homology"/>
<evidence type="ECO:0000256" key="11">
    <source>
        <dbReference type="ARBA" id="ARBA00023268"/>
    </source>
</evidence>
<dbReference type="NCBIfam" id="TIGR00227">
    <property type="entry name" value="ribD_Cterm"/>
    <property type="match status" value="1"/>
</dbReference>
<dbReference type="PIRSF" id="PIRSF006769">
    <property type="entry name" value="RibD"/>
    <property type="match status" value="1"/>
</dbReference>
<dbReference type="SUPFAM" id="SSF53597">
    <property type="entry name" value="Dihydrofolate reductase-like"/>
    <property type="match status" value="1"/>
</dbReference>
<protein>
    <recommendedName>
        <fullName evidence="12">Riboflavin biosynthesis protein RibD</fullName>
    </recommendedName>
    <domain>
        <recommendedName>
            <fullName evidence="12">Diaminohydroxyphosphoribosylaminopyrimidine deaminase</fullName>
            <shortName evidence="12">DRAP deaminase</shortName>
            <ecNumber evidence="12">3.5.4.26</ecNumber>
        </recommendedName>
        <alternativeName>
            <fullName evidence="12">Riboflavin-specific deaminase</fullName>
        </alternativeName>
    </domain>
    <domain>
        <recommendedName>
            <fullName evidence="12">5-amino-6-(5-phosphoribosylamino)uracil reductase</fullName>
            <ecNumber evidence="12">1.1.1.193</ecNumber>
        </recommendedName>
        <alternativeName>
            <fullName evidence="12">HTP reductase</fullName>
        </alternativeName>
    </domain>
</protein>
<keyword evidence="15" id="KW-1185">Reference proteome</keyword>
<dbReference type="Pfam" id="PF00383">
    <property type="entry name" value="dCMP_cyt_deam_1"/>
    <property type="match status" value="1"/>
</dbReference>
<feature type="domain" description="CMP/dCMP-type deaminase" evidence="13">
    <location>
        <begin position="6"/>
        <end position="128"/>
    </location>
</feature>
<evidence type="ECO:0000256" key="10">
    <source>
        <dbReference type="ARBA" id="ARBA00023002"/>
    </source>
</evidence>
<dbReference type="RefSeq" id="WP_135709849.1">
    <property type="nucleotide sequence ID" value="NZ_CABFKI010000005.1"/>
</dbReference>
<dbReference type="InterPro" id="IPR050765">
    <property type="entry name" value="Riboflavin_Biosynth_HTPR"/>
</dbReference>
<evidence type="ECO:0000313" key="15">
    <source>
        <dbReference type="Proteomes" id="UP000308167"/>
    </source>
</evidence>
<reference evidence="14 15" key="1">
    <citation type="submission" date="2019-05" db="EMBL/GenBank/DDBJ databases">
        <authorList>
            <consortium name="Pathogen Informatics"/>
        </authorList>
    </citation>
    <scope>NUCLEOTIDE SEQUENCE [LARGE SCALE GENOMIC DNA]</scope>
    <source>
        <strain evidence="14 15">NM319</strain>
    </source>
</reference>
<dbReference type="SUPFAM" id="SSF53927">
    <property type="entry name" value="Cytidine deaminase-like"/>
    <property type="match status" value="1"/>
</dbReference>
<comment type="pathway">
    <text evidence="3 12">Cofactor biosynthesis; riboflavin biosynthesis; 5-amino-6-(D-ribitylamino)uracil from GTP: step 3/4.</text>
</comment>
<keyword evidence="11" id="KW-0511">Multifunctional enzyme</keyword>
<dbReference type="PROSITE" id="PS00903">
    <property type="entry name" value="CYT_DCMP_DEAMINASES_1"/>
    <property type="match status" value="1"/>
</dbReference>
<organism evidence="14 15">
    <name type="scientific">Actinobacillus porcinus</name>
    <dbReference type="NCBI Taxonomy" id="51048"/>
    <lineage>
        <taxon>Bacteria</taxon>
        <taxon>Pseudomonadati</taxon>
        <taxon>Pseudomonadota</taxon>
        <taxon>Gammaproteobacteria</taxon>
        <taxon>Pasteurellales</taxon>
        <taxon>Pasteurellaceae</taxon>
        <taxon>Actinobacillus</taxon>
    </lineage>
</organism>
<dbReference type="PANTHER" id="PTHR38011">
    <property type="entry name" value="DIHYDROFOLATE REDUCTASE FAMILY PROTEIN (AFU_ORTHOLOGUE AFUA_8G06820)"/>
    <property type="match status" value="1"/>
</dbReference>
<sequence length="376" mass="41247">MSQFTPQDEQFMQRAIELAKQGRFTTTPNPSVGCVLVKHGEIVGEGFHYKAGEPHAEVMALGAAGEQAKGATAYVTLEPCSHYGRTPPCALGLINAGVTKVIAAMRDPNPEVAGRGLKMLYDAGVESAVGLLAEKAEGLNKGFLKRMRTGLPFVQLKLAMSLDGRTAMENGESQWITGCQARADVQVGRAQASAILSTGVTVEMDNPSLTVRWNELPEEIKREYPAENLRQPVRVILDFQHRVQPQHKLFETNSPVWLVSDRARDLTDFPDFCEEIIVEITDNPTTLFNVMRILGQRQINTVWGEAGATLAGALIEENLVDELIVYIAPKLLGDKARGLCRLPNVTELKDAPKWALQSAVKIGADLKTVYIREDND</sequence>
<dbReference type="Gene3D" id="3.40.140.10">
    <property type="entry name" value="Cytidine Deaminase, domain 2"/>
    <property type="match status" value="1"/>
</dbReference>
<gene>
    <name evidence="14" type="primary">ribD</name>
    <name evidence="14" type="ORF">SAMEA1410922_01040</name>
</gene>
<evidence type="ECO:0000256" key="8">
    <source>
        <dbReference type="ARBA" id="ARBA00022833"/>
    </source>
</evidence>
<name>A0ABY6TJA6_9PAST</name>
<dbReference type="Gene3D" id="3.40.430.10">
    <property type="entry name" value="Dihydrofolate Reductase, subunit A"/>
    <property type="match status" value="1"/>
</dbReference>
<dbReference type="PANTHER" id="PTHR38011:SF7">
    <property type="entry name" value="2,5-DIAMINO-6-RIBOSYLAMINO-4(3H)-PYRIMIDINONE 5'-PHOSPHATE REDUCTASE"/>
    <property type="match status" value="1"/>
</dbReference>
<dbReference type="Pfam" id="PF01872">
    <property type="entry name" value="RibD_C"/>
    <property type="match status" value="1"/>
</dbReference>
<dbReference type="Proteomes" id="UP000308167">
    <property type="component" value="Unassembled WGS sequence"/>
</dbReference>